<keyword evidence="4" id="KW-0804">Transcription</keyword>
<protein>
    <recommendedName>
        <fullName evidence="6">WRKY domain-containing protein</fullName>
    </recommendedName>
</protein>
<name>A0A4S8K8Z1_MUSBA</name>
<keyword evidence="5" id="KW-0539">Nucleus</keyword>
<reference evidence="7 8" key="1">
    <citation type="journal article" date="2019" name="Nat. Plants">
        <title>Genome sequencing of Musa balbisiana reveals subgenome evolution and function divergence in polyploid bananas.</title>
        <authorList>
            <person name="Yao X."/>
        </authorList>
    </citation>
    <scope>NUCLEOTIDE SEQUENCE [LARGE SCALE GENOMIC DNA]</scope>
    <source>
        <strain evidence="8">cv. DH-PKW</strain>
        <tissue evidence="7">Leaves</tissue>
    </source>
</reference>
<evidence type="ECO:0000259" key="6">
    <source>
        <dbReference type="PROSITE" id="PS50811"/>
    </source>
</evidence>
<evidence type="ECO:0000256" key="4">
    <source>
        <dbReference type="ARBA" id="ARBA00023163"/>
    </source>
</evidence>
<dbReference type="PROSITE" id="PS50811">
    <property type="entry name" value="WRKY"/>
    <property type="match status" value="1"/>
</dbReference>
<dbReference type="GO" id="GO:0003700">
    <property type="term" value="F:DNA-binding transcription factor activity"/>
    <property type="evidence" value="ECO:0007669"/>
    <property type="project" value="InterPro"/>
</dbReference>
<keyword evidence="3" id="KW-0238">DNA-binding</keyword>
<evidence type="ECO:0000313" key="8">
    <source>
        <dbReference type="Proteomes" id="UP000317650"/>
    </source>
</evidence>
<proteinExistence type="predicted"/>
<dbReference type="InterPro" id="IPR044810">
    <property type="entry name" value="WRKY_plant"/>
</dbReference>
<comment type="subcellular location">
    <subcellularLocation>
        <location evidence="1">Nucleus</location>
    </subcellularLocation>
</comment>
<evidence type="ECO:0000256" key="5">
    <source>
        <dbReference type="ARBA" id="ARBA00023242"/>
    </source>
</evidence>
<evidence type="ECO:0000256" key="1">
    <source>
        <dbReference type="ARBA" id="ARBA00004123"/>
    </source>
</evidence>
<dbReference type="InterPro" id="IPR036576">
    <property type="entry name" value="WRKY_dom_sf"/>
</dbReference>
<dbReference type="Proteomes" id="UP000317650">
    <property type="component" value="Chromosome 4"/>
</dbReference>
<sequence length="113" mass="12156">MQLTLVGHPCLPQVQRSAEDSSVLIATYEGEHNHDPPTAGNESVPCFVSLSSSDSAVALDLRPQGLRSEVECVEFQRILAEKMASSLTQDPSFAEALASAISGRMFQHLQAQS</sequence>
<dbReference type="AlphaFoldDB" id="A0A4S8K8Z1"/>
<dbReference type="GO" id="GO:0005634">
    <property type="term" value="C:nucleus"/>
    <property type="evidence" value="ECO:0007669"/>
    <property type="project" value="UniProtKB-SubCell"/>
</dbReference>
<dbReference type="PANTHER" id="PTHR31429:SF3">
    <property type="entry name" value="WRKY TRANSCRIPTION FACTOR 40-RELATED"/>
    <property type="match status" value="1"/>
</dbReference>
<dbReference type="SUPFAM" id="SSF118290">
    <property type="entry name" value="WRKY DNA-binding domain"/>
    <property type="match status" value="1"/>
</dbReference>
<keyword evidence="8" id="KW-1185">Reference proteome</keyword>
<feature type="domain" description="WRKY" evidence="6">
    <location>
        <begin position="1"/>
        <end position="37"/>
    </location>
</feature>
<accession>A0A4S8K8Z1</accession>
<comment type="caution">
    <text evidence="7">The sequence shown here is derived from an EMBL/GenBank/DDBJ whole genome shotgun (WGS) entry which is preliminary data.</text>
</comment>
<organism evidence="7 8">
    <name type="scientific">Musa balbisiana</name>
    <name type="common">Banana</name>
    <dbReference type="NCBI Taxonomy" id="52838"/>
    <lineage>
        <taxon>Eukaryota</taxon>
        <taxon>Viridiplantae</taxon>
        <taxon>Streptophyta</taxon>
        <taxon>Embryophyta</taxon>
        <taxon>Tracheophyta</taxon>
        <taxon>Spermatophyta</taxon>
        <taxon>Magnoliopsida</taxon>
        <taxon>Liliopsida</taxon>
        <taxon>Zingiberales</taxon>
        <taxon>Musaceae</taxon>
        <taxon>Musa</taxon>
    </lineage>
</organism>
<evidence type="ECO:0000313" key="7">
    <source>
        <dbReference type="EMBL" id="THU71480.1"/>
    </source>
</evidence>
<dbReference type="EMBL" id="PYDT01000001">
    <property type="protein sequence ID" value="THU71480.1"/>
    <property type="molecule type" value="Genomic_DNA"/>
</dbReference>
<dbReference type="GO" id="GO:0043565">
    <property type="term" value="F:sequence-specific DNA binding"/>
    <property type="evidence" value="ECO:0007669"/>
    <property type="project" value="InterPro"/>
</dbReference>
<evidence type="ECO:0000256" key="3">
    <source>
        <dbReference type="ARBA" id="ARBA00023125"/>
    </source>
</evidence>
<dbReference type="PANTHER" id="PTHR31429">
    <property type="entry name" value="WRKY TRANSCRIPTION FACTOR 36-RELATED"/>
    <property type="match status" value="1"/>
</dbReference>
<evidence type="ECO:0000256" key="2">
    <source>
        <dbReference type="ARBA" id="ARBA00023015"/>
    </source>
</evidence>
<dbReference type="InterPro" id="IPR003657">
    <property type="entry name" value="WRKY_dom"/>
</dbReference>
<dbReference type="Gene3D" id="2.20.25.80">
    <property type="entry name" value="WRKY domain"/>
    <property type="match status" value="1"/>
</dbReference>
<keyword evidence="2" id="KW-0805">Transcription regulation</keyword>
<gene>
    <name evidence="7" type="ORF">C4D60_Mb04t01870</name>
</gene>